<protein>
    <submittedName>
        <fullName evidence="1">Uncharacterized protein</fullName>
    </submittedName>
</protein>
<evidence type="ECO:0000313" key="1">
    <source>
        <dbReference type="EMBL" id="GAB0187461.1"/>
    </source>
</evidence>
<keyword evidence="2" id="KW-1185">Reference proteome</keyword>
<evidence type="ECO:0000313" key="2">
    <source>
        <dbReference type="Proteomes" id="UP001623348"/>
    </source>
</evidence>
<dbReference type="EMBL" id="BAAFJT010000003">
    <property type="protein sequence ID" value="GAB0187461.1"/>
    <property type="molecule type" value="Genomic_DNA"/>
</dbReference>
<dbReference type="AlphaFoldDB" id="A0ABC9WQM5"/>
<proteinExistence type="predicted"/>
<organism evidence="1 2">
    <name type="scientific">Grus japonensis</name>
    <name type="common">Japanese crane</name>
    <name type="synonym">Red-crowned crane</name>
    <dbReference type="NCBI Taxonomy" id="30415"/>
    <lineage>
        <taxon>Eukaryota</taxon>
        <taxon>Metazoa</taxon>
        <taxon>Chordata</taxon>
        <taxon>Craniata</taxon>
        <taxon>Vertebrata</taxon>
        <taxon>Euteleostomi</taxon>
        <taxon>Archelosauria</taxon>
        <taxon>Archosauria</taxon>
        <taxon>Dinosauria</taxon>
        <taxon>Saurischia</taxon>
        <taxon>Theropoda</taxon>
        <taxon>Coelurosauria</taxon>
        <taxon>Aves</taxon>
        <taxon>Neognathae</taxon>
        <taxon>Neoaves</taxon>
        <taxon>Gruiformes</taxon>
        <taxon>Gruidae</taxon>
        <taxon>Grus</taxon>
    </lineage>
</organism>
<comment type="caution">
    <text evidence="1">The sequence shown here is derived from an EMBL/GenBank/DDBJ whole genome shotgun (WGS) entry which is preliminary data.</text>
</comment>
<name>A0ABC9WQM5_GRUJA</name>
<gene>
    <name evidence="1" type="ORF">GRJ2_001211400</name>
</gene>
<reference evidence="1 2" key="1">
    <citation type="submission" date="2024-06" db="EMBL/GenBank/DDBJ databases">
        <title>The draft genome of Grus japonensis, version 3.</title>
        <authorList>
            <person name="Nabeshima K."/>
            <person name="Suzuki S."/>
            <person name="Onuma M."/>
        </authorList>
    </citation>
    <scope>NUCLEOTIDE SEQUENCE [LARGE SCALE GENOMIC DNA]</scope>
    <source>
        <strain evidence="1 2">451A</strain>
    </source>
</reference>
<sequence>MEGTAAIKSSLDKLEVSASKNFMMVNQDQGKSPALGIDYPQATLQPGNNPAEKDLAILVDKRSLEHMTYKERLREVGLAMAGYKYCVRFPGVG</sequence>
<accession>A0ABC9WQM5</accession>
<dbReference type="Proteomes" id="UP001623348">
    <property type="component" value="Unassembled WGS sequence"/>
</dbReference>